<comment type="similarity">
    <text evidence="1">Belongs to the bactofilin family.</text>
</comment>
<organism evidence="2 3">
    <name type="scientific">Saccharicrinis carchari</name>
    <dbReference type="NCBI Taxonomy" id="1168039"/>
    <lineage>
        <taxon>Bacteria</taxon>
        <taxon>Pseudomonadati</taxon>
        <taxon>Bacteroidota</taxon>
        <taxon>Bacteroidia</taxon>
        <taxon>Marinilabiliales</taxon>
        <taxon>Marinilabiliaceae</taxon>
        <taxon>Saccharicrinis</taxon>
    </lineage>
</organism>
<keyword evidence="3" id="KW-1185">Reference proteome</keyword>
<protein>
    <submittedName>
        <fullName evidence="2">Protein CcmA, bactofilin family</fullName>
    </submittedName>
</protein>
<dbReference type="Pfam" id="PF04519">
    <property type="entry name" value="Bactofilin"/>
    <property type="match status" value="1"/>
</dbReference>
<evidence type="ECO:0000256" key="1">
    <source>
        <dbReference type="ARBA" id="ARBA00044755"/>
    </source>
</evidence>
<sequence>MAKSYEPETKSHNLIGVGTKITGNIETTESIRIDGEVEGNISSKGKVVVGGKGKIKGEIDCLNAEIEGVLEGKVQIKELLSLKSTSKLYGDIRTNKLTIEPGAVFTGKCAMGLDAKPGVPPVQDTKK</sequence>
<dbReference type="PANTHER" id="PTHR35024">
    <property type="entry name" value="HYPOTHETICAL CYTOSOLIC PROTEIN"/>
    <property type="match status" value="1"/>
</dbReference>
<evidence type="ECO:0000313" key="3">
    <source>
        <dbReference type="Proteomes" id="UP000319040"/>
    </source>
</evidence>
<proteinExistence type="inferred from homology"/>
<dbReference type="EMBL" id="FXTB01000003">
    <property type="protein sequence ID" value="SMO60712.1"/>
    <property type="molecule type" value="Genomic_DNA"/>
</dbReference>
<dbReference type="PANTHER" id="PTHR35024:SF4">
    <property type="entry name" value="POLYMER-FORMING CYTOSKELETAL PROTEIN"/>
    <property type="match status" value="1"/>
</dbReference>
<dbReference type="AlphaFoldDB" id="A0A521CMN8"/>
<gene>
    <name evidence="2" type="ORF">SAMN06265379_103308</name>
</gene>
<name>A0A521CMN8_SACCC</name>
<dbReference type="Proteomes" id="UP000319040">
    <property type="component" value="Unassembled WGS sequence"/>
</dbReference>
<dbReference type="RefSeq" id="WP_142533001.1">
    <property type="nucleotide sequence ID" value="NZ_FXTB01000003.1"/>
</dbReference>
<accession>A0A521CMN8</accession>
<evidence type="ECO:0000313" key="2">
    <source>
        <dbReference type="EMBL" id="SMO60712.1"/>
    </source>
</evidence>
<dbReference type="OrthoDB" id="5432602at2"/>
<reference evidence="2 3" key="1">
    <citation type="submission" date="2017-05" db="EMBL/GenBank/DDBJ databases">
        <authorList>
            <person name="Varghese N."/>
            <person name="Submissions S."/>
        </authorList>
    </citation>
    <scope>NUCLEOTIDE SEQUENCE [LARGE SCALE GENOMIC DNA]</scope>
    <source>
        <strain evidence="2 3">DSM 27040</strain>
    </source>
</reference>
<dbReference type="InterPro" id="IPR007607">
    <property type="entry name" value="BacA/B"/>
</dbReference>